<dbReference type="InterPro" id="IPR002816">
    <property type="entry name" value="TraB/PrgY/GumN_fam"/>
</dbReference>
<dbReference type="Proteomes" id="UP000566663">
    <property type="component" value="Unassembled WGS sequence"/>
</dbReference>
<evidence type="ECO:0000313" key="1">
    <source>
        <dbReference type="EMBL" id="MBB5292501.1"/>
    </source>
</evidence>
<organism evidence="1 2">
    <name type="scientific">Brevundimonas basaltis</name>
    <dbReference type="NCBI Taxonomy" id="472166"/>
    <lineage>
        <taxon>Bacteria</taxon>
        <taxon>Pseudomonadati</taxon>
        <taxon>Pseudomonadota</taxon>
        <taxon>Alphaproteobacteria</taxon>
        <taxon>Caulobacterales</taxon>
        <taxon>Caulobacteraceae</taxon>
        <taxon>Brevundimonas</taxon>
    </lineage>
</organism>
<comment type="caution">
    <text evidence="1">The sequence shown here is derived from an EMBL/GenBank/DDBJ whole genome shotgun (WGS) entry which is preliminary data.</text>
</comment>
<accession>A0A7W8MI05</accession>
<dbReference type="EMBL" id="JACHFZ010000004">
    <property type="protein sequence ID" value="MBB5292501.1"/>
    <property type="molecule type" value="Genomic_DNA"/>
</dbReference>
<reference evidence="1 2" key="1">
    <citation type="submission" date="2020-08" db="EMBL/GenBank/DDBJ databases">
        <title>Genomic Encyclopedia of Type Strains, Phase IV (KMG-IV): sequencing the most valuable type-strain genomes for metagenomic binning, comparative biology and taxonomic classification.</title>
        <authorList>
            <person name="Goeker M."/>
        </authorList>
    </citation>
    <scope>NUCLEOTIDE SEQUENCE [LARGE SCALE GENOMIC DNA]</scope>
    <source>
        <strain evidence="1 2">DSM 25335</strain>
    </source>
</reference>
<name>A0A7W8MI05_9CAUL</name>
<proteinExistence type="predicted"/>
<sequence length="51" mass="5415">MRQDTNRADQVETLMEGSGTVFIAVGAMHLAGDDSVQEILRARGVAVTEAP</sequence>
<dbReference type="Pfam" id="PF01963">
    <property type="entry name" value="TraB_PrgY_gumN"/>
    <property type="match status" value="1"/>
</dbReference>
<gene>
    <name evidence="1" type="ORF">HNQ67_002025</name>
</gene>
<dbReference type="AlphaFoldDB" id="A0A7W8MI05"/>
<keyword evidence="2" id="KW-1185">Reference proteome</keyword>
<evidence type="ECO:0000313" key="2">
    <source>
        <dbReference type="Proteomes" id="UP000566663"/>
    </source>
</evidence>
<protein>
    <submittedName>
        <fullName evidence="1">Uncharacterized protein YbaP (TraB family)</fullName>
    </submittedName>
</protein>